<evidence type="ECO:0000259" key="3">
    <source>
        <dbReference type="Pfam" id="PF03061"/>
    </source>
</evidence>
<organism evidence="4 5">
    <name type="scientific">Succiniclasticum ruminis DSM 9236</name>
    <dbReference type="NCBI Taxonomy" id="1123323"/>
    <lineage>
        <taxon>Bacteria</taxon>
        <taxon>Bacillati</taxon>
        <taxon>Bacillota</taxon>
        <taxon>Negativicutes</taxon>
        <taxon>Acidaminococcales</taxon>
        <taxon>Acidaminococcaceae</taxon>
        <taxon>Succiniclasticum</taxon>
    </lineage>
</organism>
<dbReference type="OrthoDB" id="337200at2"/>
<dbReference type="GO" id="GO:0047617">
    <property type="term" value="F:fatty acyl-CoA hydrolase activity"/>
    <property type="evidence" value="ECO:0007669"/>
    <property type="project" value="InterPro"/>
</dbReference>
<feature type="domain" description="Thioesterase" evidence="3">
    <location>
        <begin position="48"/>
        <end position="120"/>
    </location>
</feature>
<dbReference type="InterPro" id="IPR006683">
    <property type="entry name" value="Thioestr_dom"/>
</dbReference>
<dbReference type="CDD" id="cd03443">
    <property type="entry name" value="PaaI_thioesterase"/>
    <property type="match status" value="1"/>
</dbReference>
<dbReference type="EMBL" id="FONL01000014">
    <property type="protein sequence ID" value="SFE70470.1"/>
    <property type="molecule type" value="Genomic_DNA"/>
</dbReference>
<dbReference type="Proteomes" id="UP000198896">
    <property type="component" value="Unassembled WGS sequence"/>
</dbReference>
<comment type="similarity">
    <text evidence="1">Belongs to the thioesterase PaaI family.</text>
</comment>
<evidence type="ECO:0000256" key="2">
    <source>
        <dbReference type="ARBA" id="ARBA00022801"/>
    </source>
</evidence>
<evidence type="ECO:0000313" key="5">
    <source>
        <dbReference type="Proteomes" id="UP000198896"/>
    </source>
</evidence>
<keyword evidence="5" id="KW-1185">Reference proteome</keyword>
<reference evidence="4 5" key="1">
    <citation type="submission" date="2016-10" db="EMBL/GenBank/DDBJ databases">
        <authorList>
            <person name="de Groot N.N."/>
        </authorList>
    </citation>
    <scope>NUCLEOTIDE SEQUENCE [LARGE SCALE GENOMIC DNA]</scope>
    <source>
        <strain evidence="4 5">DSM 9236</strain>
    </source>
</reference>
<name>A0A1I2CRV6_9FIRM</name>
<proteinExistence type="inferred from homology"/>
<dbReference type="AlphaFoldDB" id="A0A1I2CRV6"/>
<protein>
    <submittedName>
        <fullName evidence="4">Acyl-CoA thioesterase</fullName>
    </submittedName>
</protein>
<dbReference type="Gene3D" id="3.10.129.10">
    <property type="entry name" value="Hotdog Thioesterase"/>
    <property type="match status" value="1"/>
</dbReference>
<dbReference type="InterPro" id="IPR039298">
    <property type="entry name" value="ACOT13"/>
</dbReference>
<evidence type="ECO:0000313" key="4">
    <source>
        <dbReference type="EMBL" id="SFE70470.1"/>
    </source>
</evidence>
<sequence>MNKEECLQLLKKFEGSTFINYCGVKLEDADCGWVKASMPVKKEITNPFGFIHGGALDTLIDSAGGIVCWTVGCKVCTLSLSTSFMSNVKVGHTVFAEAGVVRKTDHVIFTEVKVYSDEGDMLAKGNATMYIVGMYDKIPPQW</sequence>
<evidence type="ECO:0000256" key="1">
    <source>
        <dbReference type="ARBA" id="ARBA00008324"/>
    </source>
</evidence>
<dbReference type="RefSeq" id="WP_093913938.1">
    <property type="nucleotide sequence ID" value="NZ_FONL01000014.1"/>
</dbReference>
<dbReference type="NCBIfam" id="TIGR00369">
    <property type="entry name" value="unchar_dom_1"/>
    <property type="match status" value="1"/>
</dbReference>
<dbReference type="PANTHER" id="PTHR21660">
    <property type="entry name" value="THIOESTERASE SUPERFAMILY MEMBER-RELATED"/>
    <property type="match status" value="1"/>
</dbReference>
<dbReference type="SUPFAM" id="SSF54637">
    <property type="entry name" value="Thioesterase/thiol ester dehydrase-isomerase"/>
    <property type="match status" value="1"/>
</dbReference>
<dbReference type="STRING" id="1123323.SAMN05216245_11413"/>
<dbReference type="PANTHER" id="PTHR21660:SF1">
    <property type="entry name" value="ACYL-COENZYME A THIOESTERASE 13"/>
    <property type="match status" value="1"/>
</dbReference>
<keyword evidence="2" id="KW-0378">Hydrolase</keyword>
<dbReference type="InterPro" id="IPR003736">
    <property type="entry name" value="PAAI_dom"/>
</dbReference>
<dbReference type="InterPro" id="IPR029069">
    <property type="entry name" value="HotDog_dom_sf"/>
</dbReference>
<gene>
    <name evidence="4" type="ORF">SAMN05216245_11413</name>
</gene>
<dbReference type="Pfam" id="PF03061">
    <property type="entry name" value="4HBT"/>
    <property type="match status" value="1"/>
</dbReference>
<accession>A0A1I2CRV6</accession>